<keyword evidence="2" id="KW-1185">Reference proteome</keyword>
<dbReference type="AlphaFoldDB" id="A0A834MYK1"/>
<name>A0A834MYK1_VESGE</name>
<proteinExistence type="predicted"/>
<gene>
    <name evidence="1" type="ORF">HZH68_011724</name>
</gene>
<comment type="caution">
    <text evidence="1">The sequence shown here is derived from an EMBL/GenBank/DDBJ whole genome shotgun (WGS) entry which is preliminary data.</text>
</comment>
<dbReference type="EMBL" id="JACSDZ010000012">
    <property type="protein sequence ID" value="KAF7389867.1"/>
    <property type="molecule type" value="Genomic_DNA"/>
</dbReference>
<evidence type="ECO:0000313" key="1">
    <source>
        <dbReference type="EMBL" id="KAF7389867.1"/>
    </source>
</evidence>
<protein>
    <submittedName>
        <fullName evidence="1">Uncharacterized protein</fullName>
    </submittedName>
</protein>
<organism evidence="1 2">
    <name type="scientific">Vespula germanica</name>
    <name type="common">German yellow jacket</name>
    <name type="synonym">Paravespula germanica</name>
    <dbReference type="NCBI Taxonomy" id="30212"/>
    <lineage>
        <taxon>Eukaryota</taxon>
        <taxon>Metazoa</taxon>
        <taxon>Ecdysozoa</taxon>
        <taxon>Arthropoda</taxon>
        <taxon>Hexapoda</taxon>
        <taxon>Insecta</taxon>
        <taxon>Pterygota</taxon>
        <taxon>Neoptera</taxon>
        <taxon>Endopterygota</taxon>
        <taxon>Hymenoptera</taxon>
        <taxon>Apocrita</taxon>
        <taxon>Aculeata</taxon>
        <taxon>Vespoidea</taxon>
        <taxon>Vespidae</taxon>
        <taxon>Vespinae</taxon>
        <taxon>Vespula</taxon>
    </lineage>
</organism>
<dbReference type="Proteomes" id="UP000617340">
    <property type="component" value="Unassembled WGS sequence"/>
</dbReference>
<accession>A0A834MYK1</accession>
<reference evidence="1" key="1">
    <citation type="journal article" date="2020" name="G3 (Bethesda)">
        <title>High-Quality Assemblies for Three Invasive Social Wasps from the &lt;i&gt;Vespula&lt;/i&gt; Genus.</title>
        <authorList>
            <person name="Harrop T.W.R."/>
            <person name="Guhlin J."/>
            <person name="McLaughlin G.M."/>
            <person name="Permina E."/>
            <person name="Stockwell P."/>
            <person name="Gilligan J."/>
            <person name="Le Lec M.F."/>
            <person name="Gruber M.A.M."/>
            <person name="Quinn O."/>
            <person name="Lovegrove M."/>
            <person name="Duncan E.J."/>
            <person name="Remnant E.J."/>
            <person name="Van Eeckhoven J."/>
            <person name="Graham B."/>
            <person name="Knapp R.A."/>
            <person name="Langford K.W."/>
            <person name="Kronenberg Z."/>
            <person name="Press M.O."/>
            <person name="Eacker S.M."/>
            <person name="Wilson-Rankin E.E."/>
            <person name="Purcell J."/>
            <person name="Lester P.J."/>
            <person name="Dearden P.K."/>
        </authorList>
    </citation>
    <scope>NUCLEOTIDE SEQUENCE</scope>
    <source>
        <strain evidence="1">Linc-1</strain>
    </source>
</reference>
<evidence type="ECO:0000313" key="2">
    <source>
        <dbReference type="Proteomes" id="UP000617340"/>
    </source>
</evidence>
<sequence length="125" mass="14139">MKNIVKVPFMVTISIEIQLNQLRVKGILILGIQSGIVTETIRDVTHFTNILLKITSIFPNKPTHYPINKMIPTIIDIGFAKNVTSLLDLTVLQELNSYHYPVFFTTGVTTRNNMTLQMNDYATAD</sequence>